<dbReference type="EMBL" id="JAULSR010000001">
    <property type="protein sequence ID" value="KAK0636893.1"/>
    <property type="molecule type" value="Genomic_DNA"/>
</dbReference>
<dbReference type="GO" id="GO:0006297">
    <property type="term" value="P:nucleotide-excision repair, DNA gap filling"/>
    <property type="evidence" value="ECO:0007669"/>
    <property type="project" value="TreeGrafter"/>
</dbReference>
<organism evidence="6 7">
    <name type="scientific">Bombardia bombarda</name>
    <dbReference type="NCBI Taxonomy" id="252184"/>
    <lineage>
        <taxon>Eukaryota</taxon>
        <taxon>Fungi</taxon>
        <taxon>Dikarya</taxon>
        <taxon>Ascomycota</taxon>
        <taxon>Pezizomycotina</taxon>
        <taxon>Sordariomycetes</taxon>
        <taxon>Sordariomycetidae</taxon>
        <taxon>Sordariales</taxon>
        <taxon>Lasiosphaeriaceae</taxon>
        <taxon>Bombardia</taxon>
    </lineage>
</organism>
<evidence type="ECO:0000256" key="2">
    <source>
        <dbReference type="ARBA" id="ARBA00017589"/>
    </source>
</evidence>
<feature type="compositionally biased region" description="Basic and acidic residues" evidence="5">
    <location>
        <begin position="199"/>
        <end position="214"/>
    </location>
</feature>
<evidence type="ECO:0000256" key="5">
    <source>
        <dbReference type="SAM" id="MobiDB-lite"/>
    </source>
</evidence>
<dbReference type="GO" id="GO:0003887">
    <property type="term" value="F:DNA-directed DNA polymerase activity"/>
    <property type="evidence" value="ECO:0007669"/>
    <property type="project" value="TreeGrafter"/>
</dbReference>
<dbReference type="Proteomes" id="UP001174934">
    <property type="component" value="Unassembled WGS sequence"/>
</dbReference>
<dbReference type="Gene3D" id="3.90.1030.20">
    <property type="entry name" value="DNA polymerase delta, p66 (Cdc27) subunit, wHTH domain"/>
    <property type="match status" value="1"/>
</dbReference>
<feature type="compositionally biased region" description="Low complexity" evidence="5">
    <location>
        <begin position="390"/>
        <end position="409"/>
    </location>
</feature>
<comment type="subcellular location">
    <subcellularLocation>
        <location evidence="1">Nucleus</location>
    </subcellularLocation>
</comment>
<dbReference type="PANTHER" id="PTHR17598:SF13">
    <property type="entry name" value="DNA POLYMERASE DELTA SUBUNIT 3"/>
    <property type="match status" value="1"/>
</dbReference>
<evidence type="ECO:0000256" key="1">
    <source>
        <dbReference type="ARBA" id="ARBA00004123"/>
    </source>
</evidence>
<feature type="compositionally biased region" description="Acidic residues" evidence="5">
    <location>
        <begin position="296"/>
        <end position="332"/>
    </location>
</feature>
<dbReference type="GO" id="GO:0043625">
    <property type="term" value="C:delta DNA polymerase complex"/>
    <property type="evidence" value="ECO:0007669"/>
    <property type="project" value="InterPro"/>
</dbReference>
<dbReference type="Pfam" id="PF09507">
    <property type="entry name" value="CDC27"/>
    <property type="match status" value="1"/>
</dbReference>
<name>A0AA40CGQ5_9PEZI</name>
<dbReference type="GO" id="GO:0006271">
    <property type="term" value="P:DNA strand elongation involved in DNA replication"/>
    <property type="evidence" value="ECO:0007669"/>
    <property type="project" value="TreeGrafter"/>
</dbReference>
<protein>
    <recommendedName>
        <fullName evidence="2">DNA polymerase delta subunit 3</fullName>
    </recommendedName>
</protein>
<feature type="region of interest" description="Disordered" evidence="5">
    <location>
        <begin position="168"/>
        <end position="436"/>
    </location>
</feature>
<proteinExistence type="predicted"/>
<comment type="caution">
    <text evidence="6">The sequence shown here is derived from an EMBL/GenBank/DDBJ whole genome shotgun (WGS) entry which is preliminary data.</text>
</comment>
<dbReference type="InterPro" id="IPR019038">
    <property type="entry name" value="POLD3"/>
</dbReference>
<dbReference type="InterPro" id="IPR041913">
    <property type="entry name" value="POLD3_sf"/>
</dbReference>
<keyword evidence="3" id="KW-0235">DNA replication</keyword>
<gene>
    <name evidence="6" type="ORF">B0T17DRAFT_567193</name>
</gene>
<accession>A0AA40CGQ5</accession>
<keyword evidence="4" id="KW-0539">Nucleus</keyword>
<dbReference type="GO" id="GO:1904161">
    <property type="term" value="P:DNA synthesis involved in UV-damage excision repair"/>
    <property type="evidence" value="ECO:0007669"/>
    <property type="project" value="TreeGrafter"/>
</dbReference>
<evidence type="ECO:0000256" key="3">
    <source>
        <dbReference type="ARBA" id="ARBA00022705"/>
    </source>
</evidence>
<reference evidence="6" key="1">
    <citation type="submission" date="2023-06" db="EMBL/GenBank/DDBJ databases">
        <title>Genome-scale phylogeny and comparative genomics of the fungal order Sordariales.</title>
        <authorList>
            <consortium name="Lawrence Berkeley National Laboratory"/>
            <person name="Hensen N."/>
            <person name="Bonometti L."/>
            <person name="Westerberg I."/>
            <person name="Brannstrom I.O."/>
            <person name="Guillou S."/>
            <person name="Cros-Aarteil S."/>
            <person name="Calhoun S."/>
            <person name="Haridas S."/>
            <person name="Kuo A."/>
            <person name="Mondo S."/>
            <person name="Pangilinan J."/>
            <person name="Riley R."/>
            <person name="LaButti K."/>
            <person name="Andreopoulos B."/>
            <person name="Lipzen A."/>
            <person name="Chen C."/>
            <person name="Yanf M."/>
            <person name="Daum C."/>
            <person name="Ng V."/>
            <person name="Clum A."/>
            <person name="Steindorff A."/>
            <person name="Ohm R."/>
            <person name="Martin F."/>
            <person name="Silar P."/>
            <person name="Natvig D."/>
            <person name="Lalanne C."/>
            <person name="Gautier V."/>
            <person name="Ament-velasquez S.L."/>
            <person name="Kruys A."/>
            <person name="Hutchinson M.I."/>
            <person name="Powell A.J."/>
            <person name="Barry K."/>
            <person name="Miller A.N."/>
            <person name="Grigoriev I.V."/>
            <person name="Debuchy R."/>
            <person name="Gladieux P."/>
            <person name="Thoren M.H."/>
            <person name="Johannesson H."/>
        </authorList>
    </citation>
    <scope>NUCLEOTIDE SEQUENCE</scope>
    <source>
        <strain evidence="6">SMH3391-2</strain>
    </source>
</reference>
<evidence type="ECO:0000256" key="4">
    <source>
        <dbReference type="ARBA" id="ARBA00023242"/>
    </source>
</evidence>
<keyword evidence="7" id="KW-1185">Reference proteome</keyword>
<dbReference type="PANTHER" id="PTHR17598">
    <property type="entry name" value="DNA POLYMERASE DELTA SUBUNIT 3"/>
    <property type="match status" value="1"/>
</dbReference>
<dbReference type="AlphaFoldDB" id="A0AA40CGQ5"/>
<feature type="compositionally biased region" description="Acidic residues" evidence="5">
    <location>
        <begin position="268"/>
        <end position="278"/>
    </location>
</feature>
<feature type="compositionally biased region" description="Low complexity" evidence="5">
    <location>
        <begin position="185"/>
        <end position="198"/>
    </location>
</feature>
<evidence type="ECO:0000313" key="6">
    <source>
        <dbReference type="EMBL" id="KAK0636893.1"/>
    </source>
</evidence>
<sequence>MDVCKKYLAENILSEDKVVTYRLLSRALHVHVNTAKQMLYDFYKSQNDRRPGAVHATYLVYGVQKGAGISRSWKSSADGDVEMASSLPEVDPIDDPVSTYTLSLVQEDRLEAALADFESVSSIHVYSVGPNPVKDFSLLADVAQEVFGLRNDDDPKTSATIRNRRVVRKERPADVAPPARQDLQKPALPKSAPAAAAAKVKEEIKPTKPLDSEKTAAPSSQAKNPTPALKRGGSSGIMHAFSKAKVKKAETSQPATLSGDEVQQALSDDGEDDDDEDLPLPKPRGIFGRKTKKEVDEELREMMEKDDDEDEKVDSAEEEAEEVEEPMEDAPEPEQPPVKEEPAEVVTTSGDGRRRGKRRIMRKKQIMDDQGYLVTIQEPGWESFSEDEAPPVAKAKPVVSAAASSAPAAKAKKSGPKGSQGSQGSQGSIMSFFSKK</sequence>
<feature type="compositionally biased region" description="Low complexity" evidence="5">
    <location>
        <begin position="416"/>
        <end position="428"/>
    </location>
</feature>
<evidence type="ECO:0000313" key="7">
    <source>
        <dbReference type="Proteomes" id="UP001174934"/>
    </source>
</evidence>
<feature type="compositionally biased region" description="Basic residues" evidence="5">
    <location>
        <begin position="354"/>
        <end position="364"/>
    </location>
</feature>